<dbReference type="HOGENOM" id="CLU_111585_5_1_9"/>
<dbReference type="SUPFAM" id="SSF46785">
    <property type="entry name" value="Winged helix' DNA-binding domain"/>
    <property type="match status" value="1"/>
</dbReference>
<evidence type="ECO:0000313" key="6">
    <source>
        <dbReference type="Proteomes" id="UP000003645"/>
    </source>
</evidence>
<dbReference type="Pfam" id="PF01638">
    <property type="entry name" value="HxlR"/>
    <property type="match status" value="1"/>
</dbReference>
<dbReference type="GO" id="GO:0003677">
    <property type="term" value="F:DNA binding"/>
    <property type="evidence" value="ECO:0007669"/>
    <property type="project" value="UniProtKB-KW"/>
</dbReference>
<dbReference type="Gene3D" id="1.10.10.10">
    <property type="entry name" value="Winged helix-like DNA-binding domain superfamily/Winged helix DNA-binding domain"/>
    <property type="match status" value="1"/>
</dbReference>
<keyword evidence="6" id="KW-1185">Reference proteome</keyword>
<name>A0A0D4CIP1_LIMMU</name>
<evidence type="ECO:0000259" key="4">
    <source>
        <dbReference type="PROSITE" id="PS51118"/>
    </source>
</evidence>
<evidence type="ECO:0000313" key="5">
    <source>
        <dbReference type="EMBL" id="AJT49746.1"/>
    </source>
</evidence>
<dbReference type="InterPro" id="IPR036388">
    <property type="entry name" value="WH-like_DNA-bd_sf"/>
</dbReference>
<dbReference type="InterPro" id="IPR036390">
    <property type="entry name" value="WH_DNA-bd_sf"/>
</dbReference>
<proteinExistence type="predicted"/>
<feature type="domain" description="HTH hxlR-type" evidence="4">
    <location>
        <begin position="20"/>
        <end position="120"/>
    </location>
</feature>
<dbReference type="PANTHER" id="PTHR33204:SF38">
    <property type="entry name" value="HTH-TYPE TRANSCRIPTIONAL ACTIVATOR HXLR"/>
    <property type="match status" value="1"/>
</dbReference>
<dbReference type="OrthoDB" id="9791143at2"/>
<evidence type="ECO:0000256" key="2">
    <source>
        <dbReference type="ARBA" id="ARBA00023125"/>
    </source>
</evidence>
<evidence type="ECO:0000256" key="3">
    <source>
        <dbReference type="ARBA" id="ARBA00023163"/>
    </source>
</evidence>
<dbReference type="RefSeq" id="WP_006500756.1">
    <property type="nucleotide sequence ID" value="NZ_CP011013.1"/>
</dbReference>
<evidence type="ECO:0000256" key="1">
    <source>
        <dbReference type="ARBA" id="ARBA00023015"/>
    </source>
</evidence>
<keyword evidence="2" id="KW-0238">DNA-binding</keyword>
<protein>
    <submittedName>
        <fullName evidence="5">HxlR family transcriptional regulator</fullName>
    </submittedName>
</protein>
<dbReference type="Proteomes" id="UP000003645">
    <property type="component" value="Chromosome"/>
</dbReference>
<dbReference type="PROSITE" id="PS51118">
    <property type="entry name" value="HTH_HXLR"/>
    <property type="match status" value="1"/>
</dbReference>
<dbReference type="AlphaFoldDB" id="A0A0D4CIP1"/>
<reference evidence="5 6" key="1">
    <citation type="journal article" date="2012" name="J. Bacteriol.">
        <title>Genome sequence of Lactobacillus mucosae LM1, isolated from piglet feces.</title>
        <authorList>
            <person name="Lee J.H."/>
            <person name="Valeriano V.D."/>
            <person name="Shin Y.R."/>
            <person name="Chae J.P."/>
            <person name="Kim G.B."/>
            <person name="Ham J.S."/>
            <person name="Chun J."/>
            <person name="Kang D.K."/>
        </authorList>
    </citation>
    <scope>NUCLEOTIDE SEQUENCE [LARGE SCALE GENOMIC DNA]</scope>
    <source>
        <strain evidence="5 6">LM1</strain>
    </source>
</reference>
<gene>
    <name evidence="5" type="ORF">LBLM1_00580</name>
</gene>
<keyword evidence="3" id="KW-0804">Transcription</keyword>
<keyword evidence="1" id="KW-0805">Transcription regulation</keyword>
<dbReference type="InterPro" id="IPR002577">
    <property type="entry name" value="HTH_HxlR"/>
</dbReference>
<accession>A0A0D4CIP1</accession>
<organism evidence="5 6">
    <name type="scientific">Limosilactobacillus mucosae LM1</name>
    <dbReference type="NCBI Taxonomy" id="1130798"/>
    <lineage>
        <taxon>Bacteria</taxon>
        <taxon>Bacillati</taxon>
        <taxon>Bacillota</taxon>
        <taxon>Bacilli</taxon>
        <taxon>Lactobacillales</taxon>
        <taxon>Lactobacillaceae</taxon>
        <taxon>Limosilactobacillus</taxon>
    </lineage>
</organism>
<dbReference type="PANTHER" id="PTHR33204">
    <property type="entry name" value="TRANSCRIPTIONAL REGULATOR, MARR FAMILY"/>
    <property type="match status" value="1"/>
</dbReference>
<dbReference type="EMBL" id="CP011013">
    <property type="protein sequence ID" value="AJT49746.1"/>
    <property type="molecule type" value="Genomic_DNA"/>
</dbReference>
<dbReference type="KEGG" id="lmu:LBLM1_00580"/>
<sequence>MTDTIREYTLEKLRQKDFDCAKEYTLAMFSGKYKLLIICSLYHNGAMRFNELQRLSEHATHKMMTQQLKEMIKDGLISRHEQLISHRKAVFYQLTNTGESLMPIIDAMCQWGEKRLQDLKLDIEFCSD</sequence>